<dbReference type="SUPFAM" id="SSF48452">
    <property type="entry name" value="TPR-like"/>
    <property type="match status" value="1"/>
</dbReference>
<dbReference type="Gramene" id="Kaladp0037s0336.1.v1.1">
    <property type="protein sequence ID" value="Kaladp0037s0336.1.v1.1"/>
    <property type="gene ID" value="Kaladp0037s0336.v1.1"/>
</dbReference>
<accession>A0A7N0THE5</accession>
<organism evidence="5 6">
    <name type="scientific">Kalanchoe fedtschenkoi</name>
    <name type="common">Lavender scallops</name>
    <name type="synonym">South American air plant</name>
    <dbReference type="NCBI Taxonomy" id="63787"/>
    <lineage>
        <taxon>Eukaryota</taxon>
        <taxon>Viridiplantae</taxon>
        <taxon>Streptophyta</taxon>
        <taxon>Embryophyta</taxon>
        <taxon>Tracheophyta</taxon>
        <taxon>Spermatophyta</taxon>
        <taxon>Magnoliopsida</taxon>
        <taxon>eudicotyledons</taxon>
        <taxon>Gunneridae</taxon>
        <taxon>Pentapetalae</taxon>
        <taxon>Saxifragales</taxon>
        <taxon>Crassulaceae</taxon>
        <taxon>Kalanchoe</taxon>
    </lineage>
</organism>
<dbReference type="OMA" id="WENFELR"/>
<evidence type="ECO:0000313" key="5">
    <source>
        <dbReference type="EnsemblPlants" id="Kaladp0037s0336.4.v1.1"/>
    </source>
</evidence>
<feature type="domain" description="Telomerase activating protein Est1-like N-terminal" evidence="4">
    <location>
        <begin position="69"/>
        <end position="192"/>
    </location>
</feature>
<dbReference type="InterPro" id="IPR011990">
    <property type="entry name" value="TPR-like_helical_dom_sf"/>
</dbReference>
<dbReference type="FunFam" id="1.25.40.10:FF:000225">
    <property type="entry name" value="Protein SMG7"/>
    <property type="match status" value="1"/>
</dbReference>
<dbReference type="PANTHER" id="PTHR15696">
    <property type="entry name" value="SMG-7 SUPPRESSOR WITH MORPHOLOGICAL EFFECT ON GENITALIA PROTEIN 7"/>
    <property type="match status" value="1"/>
</dbReference>
<dbReference type="Gramene" id="Kaladp0037s0336.5.v1.1">
    <property type="protein sequence ID" value="Kaladp0037s0336.5.v1.1"/>
    <property type="gene ID" value="Kaladp0037s0336.v1.1"/>
</dbReference>
<dbReference type="EnsemblPlants" id="Kaladp0037s0336.3.v1.1">
    <property type="protein sequence ID" value="Kaladp0037s0336.3.v1.1"/>
    <property type="gene ID" value="Kaladp0037s0336.v1.1"/>
</dbReference>
<dbReference type="GO" id="GO:0005697">
    <property type="term" value="C:telomerase holoenzyme complex"/>
    <property type="evidence" value="ECO:0007669"/>
    <property type="project" value="TreeGrafter"/>
</dbReference>
<dbReference type="Pfam" id="PF10374">
    <property type="entry name" value="EST1"/>
    <property type="match status" value="1"/>
</dbReference>
<dbReference type="EnsemblPlants" id="Kaladp0037s0336.4.v1.1">
    <property type="protein sequence ID" value="Kaladp0037s0336.4.v1.1"/>
    <property type="gene ID" value="Kaladp0037s0336.v1.1"/>
</dbReference>
<dbReference type="InterPro" id="IPR045153">
    <property type="entry name" value="Est1/Ebs1-like"/>
</dbReference>
<feature type="region of interest" description="Disordered" evidence="2">
    <location>
        <begin position="789"/>
        <end position="814"/>
    </location>
</feature>
<keyword evidence="6" id="KW-1185">Reference proteome</keyword>
<dbReference type="PANTHER" id="PTHR15696:SF25">
    <property type="entry name" value="OS08G0305300 PROTEIN"/>
    <property type="match status" value="1"/>
</dbReference>
<dbReference type="InterPro" id="IPR018834">
    <property type="entry name" value="DNA/RNA-bd_Est1-type"/>
</dbReference>
<evidence type="ECO:0000313" key="6">
    <source>
        <dbReference type="Proteomes" id="UP000594263"/>
    </source>
</evidence>
<dbReference type="InterPro" id="IPR019458">
    <property type="entry name" value="Est1-like_N"/>
</dbReference>
<dbReference type="Gramene" id="Kaladp0037s0336.4.v1.1">
    <property type="protein sequence ID" value="Kaladp0037s0336.4.v1.1"/>
    <property type="gene ID" value="Kaladp0037s0336.v1.1"/>
</dbReference>
<keyword evidence="1" id="KW-0677">Repeat</keyword>
<protein>
    <recommendedName>
        <fullName evidence="7">Protein SMG7</fullName>
    </recommendedName>
</protein>
<feature type="compositionally biased region" description="Basic and acidic residues" evidence="2">
    <location>
        <begin position="290"/>
        <end position="301"/>
    </location>
</feature>
<reference evidence="5" key="1">
    <citation type="submission" date="2021-01" db="UniProtKB">
        <authorList>
            <consortium name="EnsemblPlants"/>
        </authorList>
    </citation>
    <scope>IDENTIFICATION</scope>
</reference>
<dbReference type="Gramene" id="Kaladp0037s0336.3.v1.1">
    <property type="protein sequence ID" value="Kaladp0037s0336.3.v1.1"/>
    <property type="gene ID" value="Kaladp0037s0336.v1.1"/>
</dbReference>
<feature type="region of interest" description="Disordered" evidence="2">
    <location>
        <begin position="855"/>
        <end position="896"/>
    </location>
</feature>
<proteinExistence type="predicted"/>
<dbReference type="GO" id="GO:0042162">
    <property type="term" value="F:telomeric DNA binding"/>
    <property type="evidence" value="ECO:0007669"/>
    <property type="project" value="TreeGrafter"/>
</dbReference>
<name>A0A7N0THE5_KALFE</name>
<evidence type="ECO:0008006" key="7">
    <source>
        <dbReference type="Google" id="ProtNLM"/>
    </source>
</evidence>
<evidence type="ECO:0000256" key="1">
    <source>
        <dbReference type="ARBA" id="ARBA00022737"/>
    </source>
</evidence>
<dbReference type="AlphaFoldDB" id="A0A7N0THE5"/>
<dbReference type="GO" id="GO:0070034">
    <property type="term" value="F:telomerase RNA binding"/>
    <property type="evidence" value="ECO:0007669"/>
    <property type="project" value="TreeGrafter"/>
</dbReference>
<evidence type="ECO:0000259" key="4">
    <source>
        <dbReference type="Pfam" id="PF10374"/>
    </source>
</evidence>
<dbReference type="EnsemblPlants" id="Kaladp0037s0336.1.v1.1">
    <property type="protein sequence ID" value="Kaladp0037s0336.1.v1.1"/>
    <property type="gene ID" value="Kaladp0037s0336.v1.1"/>
</dbReference>
<dbReference type="Pfam" id="PF10373">
    <property type="entry name" value="EST1_DNA_bind"/>
    <property type="match status" value="1"/>
</dbReference>
<dbReference type="Proteomes" id="UP000594263">
    <property type="component" value="Unplaced"/>
</dbReference>
<feature type="region of interest" description="Disordered" evidence="2">
    <location>
        <begin position="275"/>
        <end position="301"/>
    </location>
</feature>
<sequence length="896" mass="100881">MVTQIKDKDAPSQKALGQHLYEKNVALGDKIRKSVQGKLPTDPAAWQQMRENFEAIILQDPSFSAQNNIEDALWRMHYKRIEEFRARISHAAVYAKSAAPSVNDPEPASYVTKIRSQLKAFLSEATGFYHDLMMKLRDRYGLPVSYFSEEPLHLSLPGWDTKNYAEMKKGLVSCHRCLICLGDLARYKIMYENEPGTRDYAVASSYYLQASSIWPSSGHPHHQLAIVASYSSDELMSVYWYFRSLAVENPITTSRESLIVLFEKNRHMYLQLPSNRSSSTVKGSKQKVRGKVEARRPSREKTKVDDDLLKRTGYNEVELFKSFCIRFVRLNGIIFTRLSLETFAEVLSLVSGSFKVLLSYGPEEKLNFGKDAGENGLLIVRLVAILIFTVHNINNTTKDHSQMQRQVFLQNACTAMFQLMGMVFRRCTKIRDTCSSYLLPGILVFLEWLASCPDVASGINAGEAEANARLIFWNHHVEFLNKLLSTELLPVDDAENAFIQEVKTLEDGEIRMHPALWEDFELRGYFPLLASQMHVEYSRQHAFGGDEFRAKKARVERILEASKALAAVVKVKGKELCFDPEVKRFIIGLPSIPSKNKSSSEDIKLETNVPSRALQSQKPFVEEEDEDEVIVFKPNPLRLDTLVNPISPLEGLPQNECYVVPPFTSDDHYLQDLKIQNGDPPVSSVKTVSQHVQPVRSSASEWSVEQQASFIGDIISLGFLDDEPLSQSEIRGDNSCPPPSPHMLIQQSITATEVFYSPTPTAAVGNGGLLANLGEKVNDLFVNPSHETLTMNPPVSRPTRHHGPPPGFGIPQKLVGEPIWSDRITGKIGMLHSDRLGESIASSIGLRASSQVGWRDQYHQGRHQNQEQQFPYSNSSFAPMPSLRQGKSGSHDWYPF</sequence>
<evidence type="ECO:0000256" key="2">
    <source>
        <dbReference type="SAM" id="MobiDB-lite"/>
    </source>
</evidence>
<dbReference type="Gene3D" id="1.25.40.10">
    <property type="entry name" value="Tetratricopeptide repeat domain"/>
    <property type="match status" value="1"/>
</dbReference>
<feature type="domain" description="DNA/RNA-binding" evidence="3">
    <location>
        <begin position="203"/>
        <end position="529"/>
    </location>
</feature>
<dbReference type="GO" id="GO:0000184">
    <property type="term" value="P:nuclear-transcribed mRNA catabolic process, nonsense-mediated decay"/>
    <property type="evidence" value="ECO:0007669"/>
    <property type="project" value="TreeGrafter"/>
</dbReference>
<feature type="compositionally biased region" description="Polar residues" evidence="2">
    <location>
        <begin position="866"/>
        <end position="877"/>
    </location>
</feature>
<dbReference type="EnsemblPlants" id="Kaladp0037s0336.5.v1.1">
    <property type="protein sequence ID" value="Kaladp0037s0336.5.v1.1"/>
    <property type="gene ID" value="Kaladp0037s0336.v1.1"/>
</dbReference>
<evidence type="ECO:0000259" key="3">
    <source>
        <dbReference type="Pfam" id="PF10373"/>
    </source>
</evidence>